<feature type="transmembrane region" description="Helical" evidence="4">
    <location>
        <begin position="271"/>
        <end position="294"/>
    </location>
</feature>
<proteinExistence type="predicted"/>
<keyword evidence="6" id="KW-1185">Reference proteome</keyword>
<evidence type="ECO:0000313" key="6">
    <source>
        <dbReference type="Proteomes" id="UP000831619"/>
    </source>
</evidence>
<dbReference type="GeneID" id="80537480"/>
<keyword evidence="3" id="KW-0548">Nucleotidyltransferase</keyword>
<dbReference type="GO" id="GO:0003968">
    <property type="term" value="F:RNA-directed RNA polymerase activity"/>
    <property type="evidence" value="ECO:0007669"/>
    <property type="project" value="UniProtKB-KW"/>
</dbReference>
<sequence>MLLWFSSRADTCYVNADSPVIRLMTPLLNLNMNIKNISNSSHFVFELLYRKKDFKDKQWISRKEVSPLIHIIAWVTGTRGSDLYKFYFILAERFEKIWEKNGSTFLFHYMKGCTHICINFFAGTPLLTTYNSRVLVKVCPLSKLPSIFPKDLRLLIQGWTISSNYREIAGLLTFLGIHRSLPTVIPVKLNTITDAFSGMSSTFDSSVVTKALGDLGISSLSPKPGYFVYSNRAGPNSHNATWGSEIDAFALLREPKVLIPFLRYGLLSRSYIVIGWLLLLIVVASPYFIVSMLWARLPVNGRLSVVYNSAGKARVVALTNWWIQCMFKPLHDEIFDKLRNISQDATFDQKGSTTNFIKVNRGKTFYCFDLSAATDRLPIQLQSQILSLLGVRGDLWSQIISNINWHYRKKAVTYSVGQPMGAYSSWGMLALTHHVIVRIAAQSVGINKFSEYLVLGDDIVIANNEVADAYLVLMKTLGVDINLSKSLISSQLLEFAKMYLSPSGDISPIGSGLLVQSLGDRSSLLALLNESMRRGFLSFSELLNSKHKAPKVARPRMIYVYWYAFQSALTSQLRHLANNIVTKSMSIDRMCVPDGIRFLNDYINPKVHQMLILSNRGMPSEIKFNIGNLYTGEWNQKSQAAFLSAFEIGHMIQSIDTLVGILETEVKKSFSSDWKDIKTGLFQLLFYSWRISTLRVGMPGLFDLVFLPLKPGFYVHARLLYRATLKLANSLRIYYWHLFVMWYLPKLDADIEIGRYVKFWYYSSLCSLDLSVHNYAQSVEARRKVGWFYKNLGNHSYSSWLKSQFLFNK</sequence>
<organism evidence="5 6">
    <name type="scientific">Buergenerula spartinae mitovirus 1</name>
    <dbReference type="NCBI Taxonomy" id="1491780"/>
    <lineage>
        <taxon>Viruses</taxon>
        <taxon>Riboviria</taxon>
        <taxon>Orthornavirae</taxon>
        <taxon>Lenarviricota</taxon>
        <taxon>Howeltoviricetes</taxon>
        <taxon>Cryppavirales</taxon>
        <taxon>Mitoviridae</taxon>
        <taxon>Duamitovirus</taxon>
        <taxon>Duamitovirus busp1</taxon>
    </lineage>
</organism>
<dbReference type="InterPro" id="IPR043502">
    <property type="entry name" value="DNA/RNA_pol_sf"/>
</dbReference>
<dbReference type="SUPFAM" id="SSF56672">
    <property type="entry name" value="DNA/RNA polymerases"/>
    <property type="match status" value="1"/>
</dbReference>
<keyword evidence="2" id="KW-0808">Transferase</keyword>
<protein>
    <submittedName>
        <fullName evidence="5">RNA-dependent RNA polymerase</fullName>
    </submittedName>
</protein>
<dbReference type="PANTHER" id="PTHR34456:SF9">
    <property type="entry name" value="MITOVIRUS RNA-DEPENDENT RNA POLYMERASE"/>
    <property type="match status" value="1"/>
</dbReference>
<name>A0ABM5QFA0_9VIRU</name>
<evidence type="ECO:0000256" key="4">
    <source>
        <dbReference type="SAM" id="Phobius"/>
    </source>
</evidence>
<dbReference type="InterPro" id="IPR008686">
    <property type="entry name" value="RNA_pol_mitovir"/>
</dbReference>
<dbReference type="Pfam" id="PF05919">
    <property type="entry name" value="Mitovir_RNA_pol"/>
    <property type="match status" value="1"/>
</dbReference>
<reference evidence="5 6" key="1">
    <citation type="submission" date="2014-02" db="EMBL/GenBank/DDBJ databases">
        <title>A Novel Mitovirus from Buergenerula spartinae infecting Spartina alterniflora as an invasive species.</title>
        <authorList>
            <person name="Chen H."/>
            <person name="Jin L."/>
            <person name="Jiang X."/>
            <person name="Yu Z."/>
            <person name="Duns G.J."/>
            <person name="Shao R."/>
            <person name="Xu W."/>
            <person name="Chen J."/>
        </authorList>
    </citation>
    <scope>NUCLEOTIDE SEQUENCE [LARGE SCALE GENOMIC DNA]</scope>
    <source>
        <strain evidence="5 6">YDC07</strain>
    </source>
</reference>
<evidence type="ECO:0000313" key="5">
    <source>
        <dbReference type="EMBL" id="AHY03257.1"/>
    </source>
</evidence>
<dbReference type="Proteomes" id="UP000831619">
    <property type="component" value="Segment"/>
</dbReference>
<accession>A0ABM5QFA0</accession>
<keyword evidence="4" id="KW-1133">Transmembrane helix</keyword>
<evidence type="ECO:0000256" key="1">
    <source>
        <dbReference type="ARBA" id="ARBA00022484"/>
    </source>
</evidence>
<dbReference type="PANTHER" id="PTHR34456">
    <property type="entry name" value="MITOVIRUS RNA-DEPENDENT RNA POLYMERASE"/>
    <property type="match status" value="1"/>
</dbReference>
<dbReference type="RefSeq" id="YP_010799173.1">
    <property type="nucleotide sequence ID" value="NC_076568.1"/>
</dbReference>
<keyword evidence="1 5" id="KW-0696">RNA-directed RNA polymerase</keyword>
<evidence type="ECO:0000256" key="3">
    <source>
        <dbReference type="ARBA" id="ARBA00022695"/>
    </source>
</evidence>
<evidence type="ECO:0000256" key="2">
    <source>
        <dbReference type="ARBA" id="ARBA00022679"/>
    </source>
</evidence>
<keyword evidence="4" id="KW-0812">Transmembrane</keyword>
<dbReference type="EMBL" id="KJ485703">
    <property type="protein sequence ID" value="AHY03257.1"/>
    <property type="molecule type" value="Genomic_RNA"/>
</dbReference>
<keyword evidence="4" id="KW-0472">Membrane</keyword>